<feature type="signal peptide" evidence="1">
    <location>
        <begin position="1"/>
        <end position="18"/>
    </location>
</feature>
<protein>
    <submittedName>
        <fullName evidence="2">Uncharacterized protein</fullName>
    </submittedName>
</protein>
<dbReference type="AlphaFoldDB" id="A0A9W4UV22"/>
<gene>
    <name evidence="2" type="ORF">PDIGIT_LOCUS14882</name>
</gene>
<evidence type="ECO:0000313" key="2">
    <source>
        <dbReference type="EMBL" id="CAI6341682.1"/>
    </source>
</evidence>
<sequence length="259" mass="25184">MRFSSILISSIPFVLVSAHGKVAAVAGDAGGNGTALGIMGGIVPGPGKNKVTEVDTTVFGKTNIATDGLGKTNAGGQNKVADIAGTMAQSGSTLPQVSSNGGSISGTFHIVTTDGAGPVSAMIDSSATGAFANGVKANVVTDVPGNKGNIKPNGSVPRGLSYLALRARSIVARAANVNQDYPVKIEVPAGTTCTGTAGGQSNVCFMKIANSNKAGPFGGVIAFQMADAGAAAGATTAGAATAAKKATGATKGTAKRFAA</sequence>
<accession>A0A9W4UV22</accession>
<dbReference type="EMBL" id="CAOQHR010000012">
    <property type="protein sequence ID" value="CAI6341682.1"/>
    <property type="molecule type" value="Genomic_DNA"/>
</dbReference>
<evidence type="ECO:0000256" key="1">
    <source>
        <dbReference type="SAM" id="SignalP"/>
    </source>
</evidence>
<dbReference type="Proteomes" id="UP001152607">
    <property type="component" value="Unassembled WGS sequence"/>
</dbReference>
<dbReference type="Pfam" id="PF11327">
    <property type="entry name" value="Egh16-like"/>
    <property type="match status" value="1"/>
</dbReference>
<keyword evidence="3" id="KW-1185">Reference proteome</keyword>
<dbReference type="InterPro" id="IPR021476">
    <property type="entry name" value="Egh16-like"/>
</dbReference>
<comment type="caution">
    <text evidence="2">The sequence shown here is derived from an EMBL/GenBank/DDBJ whole genome shotgun (WGS) entry which is preliminary data.</text>
</comment>
<name>A0A9W4UV22_9PLEO</name>
<dbReference type="OrthoDB" id="5418436at2759"/>
<organism evidence="2 3">
    <name type="scientific">Periconia digitata</name>
    <dbReference type="NCBI Taxonomy" id="1303443"/>
    <lineage>
        <taxon>Eukaryota</taxon>
        <taxon>Fungi</taxon>
        <taxon>Dikarya</taxon>
        <taxon>Ascomycota</taxon>
        <taxon>Pezizomycotina</taxon>
        <taxon>Dothideomycetes</taxon>
        <taxon>Pleosporomycetidae</taxon>
        <taxon>Pleosporales</taxon>
        <taxon>Massarineae</taxon>
        <taxon>Periconiaceae</taxon>
        <taxon>Periconia</taxon>
    </lineage>
</organism>
<dbReference type="PANTHER" id="PTHR34618:SF4">
    <property type="entry name" value="CAS1"/>
    <property type="match status" value="1"/>
</dbReference>
<reference evidence="2" key="1">
    <citation type="submission" date="2023-01" db="EMBL/GenBank/DDBJ databases">
        <authorList>
            <person name="Van Ghelder C."/>
            <person name="Rancurel C."/>
        </authorList>
    </citation>
    <scope>NUCLEOTIDE SEQUENCE</scope>
    <source>
        <strain evidence="2">CNCM I-4278</strain>
    </source>
</reference>
<dbReference type="PANTHER" id="PTHR34618">
    <property type="entry name" value="SURFACE PROTEIN MAS1, PUTATIVE-RELATED"/>
    <property type="match status" value="1"/>
</dbReference>
<keyword evidence="1" id="KW-0732">Signal</keyword>
<feature type="chain" id="PRO_5040837520" evidence="1">
    <location>
        <begin position="19"/>
        <end position="259"/>
    </location>
</feature>
<proteinExistence type="predicted"/>
<evidence type="ECO:0000313" key="3">
    <source>
        <dbReference type="Proteomes" id="UP001152607"/>
    </source>
</evidence>